<feature type="domain" description="GYF" evidence="3">
    <location>
        <begin position="12"/>
        <end position="55"/>
    </location>
</feature>
<comment type="caution">
    <text evidence="4">The sequence shown here is derived from an EMBL/GenBank/DDBJ whole genome shotgun (WGS) entry which is preliminary data.</text>
</comment>
<feature type="transmembrane region" description="Helical" evidence="2">
    <location>
        <begin position="223"/>
        <end position="247"/>
    </location>
</feature>
<feature type="region of interest" description="Disordered" evidence="1">
    <location>
        <begin position="57"/>
        <end position="166"/>
    </location>
</feature>
<dbReference type="AlphaFoldDB" id="A0A2S8GKE3"/>
<dbReference type="Pfam" id="PF14237">
    <property type="entry name" value="GYF_2"/>
    <property type="match status" value="1"/>
</dbReference>
<feature type="region of interest" description="Disordered" evidence="1">
    <location>
        <begin position="1"/>
        <end position="20"/>
    </location>
</feature>
<dbReference type="EMBL" id="PUHZ01000017">
    <property type="protein sequence ID" value="PQO44917.1"/>
    <property type="molecule type" value="Genomic_DNA"/>
</dbReference>
<name>A0A2S8GKE3_9BACT</name>
<feature type="compositionally biased region" description="Basic and acidic residues" evidence="1">
    <location>
        <begin position="1"/>
        <end position="12"/>
    </location>
</feature>
<dbReference type="OrthoDB" id="285777at2"/>
<dbReference type="Pfam" id="PF14110">
    <property type="entry name" value="DUF4282"/>
    <property type="match status" value="1"/>
</dbReference>
<keyword evidence="2" id="KW-0472">Membrane</keyword>
<keyword evidence="2" id="KW-1133">Transmembrane helix</keyword>
<evidence type="ECO:0000313" key="4">
    <source>
        <dbReference type="EMBL" id="PQO44917.1"/>
    </source>
</evidence>
<protein>
    <recommendedName>
        <fullName evidence="3">GYF domain-containing protein</fullName>
    </recommendedName>
</protein>
<reference evidence="4 5" key="1">
    <citation type="submission" date="2018-02" db="EMBL/GenBank/DDBJ databases">
        <title>Comparative genomes isolates from brazilian mangrove.</title>
        <authorList>
            <person name="Araujo J.E."/>
            <person name="Taketani R.G."/>
            <person name="Silva M.C.P."/>
            <person name="Loureco M.V."/>
            <person name="Andreote F.D."/>
        </authorList>
    </citation>
    <scope>NUCLEOTIDE SEQUENCE [LARGE SCALE GENOMIC DNA]</scope>
    <source>
        <strain evidence="4 5">Nap-Phe MGV</strain>
    </source>
</reference>
<dbReference type="Proteomes" id="UP000237819">
    <property type="component" value="Unassembled WGS sequence"/>
</dbReference>
<gene>
    <name evidence="4" type="ORF">C5Y93_17665</name>
</gene>
<evidence type="ECO:0000256" key="1">
    <source>
        <dbReference type="SAM" id="MobiDB-lite"/>
    </source>
</evidence>
<proteinExistence type="predicted"/>
<dbReference type="InterPro" id="IPR025640">
    <property type="entry name" value="GYF_2"/>
</dbReference>
<feature type="transmembrane region" description="Helical" evidence="2">
    <location>
        <begin position="189"/>
        <end position="211"/>
    </location>
</feature>
<feature type="compositionally biased region" description="Low complexity" evidence="1">
    <location>
        <begin position="132"/>
        <end position="161"/>
    </location>
</feature>
<sequence length="276" mass="29277">MADQFFYKRDPNADEQGPIDAKTLKKLARSGELLPTSQIRREHGGWQAASNVKGLFREATAADPPKTDIPIAKPVSPPPSVAGGGQLPDAAPKKAAPDLPSGLDSLVVGGKKPSPKKPAETRPPEAKPQPAAPQAEAPPAEAVPPAEEPAANPFASDSAAAQQPHRKGRGGLGSLFSFDTMIAPTVIKILFYVTTTLVLLGWLLMSLGLITRVVLSGGGAVSWVMAGVQSLFSLVMAMMIIVVYRVIAESVITFFQIREDVRDIRELMEEKSGVID</sequence>
<evidence type="ECO:0000313" key="5">
    <source>
        <dbReference type="Proteomes" id="UP000237819"/>
    </source>
</evidence>
<keyword evidence="2" id="KW-0812">Transmembrane</keyword>
<evidence type="ECO:0000259" key="3">
    <source>
        <dbReference type="Pfam" id="PF14237"/>
    </source>
</evidence>
<evidence type="ECO:0000256" key="2">
    <source>
        <dbReference type="SAM" id="Phobius"/>
    </source>
</evidence>
<dbReference type="InterPro" id="IPR025557">
    <property type="entry name" value="DUF4282"/>
</dbReference>
<dbReference type="RefSeq" id="WP_105336759.1">
    <property type="nucleotide sequence ID" value="NZ_PUHZ01000017.1"/>
</dbReference>
<accession>A0A2S8GKE3</accession>
<organism evidence="4 5">
    <name type="scientific">Blastopirellula marina</name>
    <dbReference type="NCBI Taxonomy" id="124"/>
    <lineage>
        <taxon>Bacteria</taxon>
        <taxon>Pseudomonadati</taxon>
        <taxon>Planctomycetota</taxon>
        <taxon>Planctomycetia</taxon>
        <taxon>Pirellulales</taxon>
        <taxon>Pirellulaceae</taxon>
        <taxon>Blastopirellula</taxon>
    </lineage>
</organism>